<evidence type="ECO:0000256" key="1">
    <source>
        <dbReference type="HAMAP-Rule" id="MF_00386"/>
    </source>
</evidence>
<dbReference type="GO" id="GO:0005886">
    <property type="term" value="C:plasma membrane"/>
    <property type="evidence" value="ECO:0007669"/>
    <property type="project" value="UniProtKB-SubCell"/>
</dbReference>
<dbReference type="SMART" id="SM01234">
    <property type="entry name" value="Haemolytic"/>
    <property type="match status" value="1"/>
</dbReference>
<keyword evidence="1" id="KW-1003">Cell membrane</keyword>
<accession>A0A8D4IWZ6</accession>
<sequence>MATSHSPFAKVLILLIRFYQVVISPLIGPRCRFTPTCSAYGLEAIRTYGAVKGGWLTLKRVLKCHPLGSSGYDPVPPRTEHHNHRYREKK</sequence>
<organism evidence="3 4">
    <name type="scientific">Mergibacter septicus</name>
    <dbReference type="NCBI Taxonomy" id="221402"/>
    <lineage>
        <taxon>Bacteria</taxon>
        <taxon>Pseudomonadati</taxon>
        <taxon>Pseudomonadota</taxon>
        <taxon>Gammaproteobacteria</taxon>
        <taxon>Pasteurellales</taxon>
        <taxon>Pasteurellaceae</taxon>
        <taxon>Mergibacter</taxon>
    </lineage>
</organism>
<dbReference type="PANTHER" id="PTHR33383:SF1">
    <property type="entry name" value="MEMBRANE PROTEIN INSERTION EFFICIENCY FACTOR-RELATED"/>
    <property type="match status" value="1"/>
</dbReference>
<keyword evidence="1" id="KW-0472">Membrane</keyword>
<reference evidence="3" key="1">
    <citation type="submission" date="2017-06" db="EMBL/GenBank/DDBJ databases">
        <title>Genome sequencing of pathogenic and non-pathogenic strains within Bisgaard taxon 40.</title>
        <authorList>
            <person name="Ladner J.T."/>
            <person name="Lovett S.P."/>
            <person name="Koroleva G."/>
            <person name="Lorch J.M."/>
        </authorList>
    </citation>
    <scope>NUCLEOTIDE SEQUENCE</scope>
    <source>
        <strain evidence="3">27576-1-I1</strain>
    </source>
</reference>
<dbReference type="Proteomes" id="UP000955338">
    <property type="component" value="Chromosome"/>
</dbReference>
<feature type="compositionally biased region" description="Basic residues" evidence="2">
    <location>
        <begin position="81"/>
        <end position="90"/>
    </location>
</feature>
<keyword evidence="4" id="KW-1185">Reference proteome</keyword>
<dbReference type="EMBL" id="CP022011">
    <property type="protein sequence ID" value="QDJ14186.1"/>
    <property type="molecule type" value="Genomic_DNA"/>
</dbReference>
<gene>
    <name evidence="3" type="ORF">CEP48_01550</name>
</gene>
<comment type="similarity">
    <text evidence="1">Belongs to the UPF0161 family.</text>
</comment>
<proteinExistence type="inferred from homology"/>
<dbReference type="PANTHER" id="PTHR33383">
    <property type="entry name" value="MEMBRANE PROTEIN INSERTION EFFICIENCY FACTOR-RELATED"/>
    <property type="match status" value="1"/>
</dbReference>
<comment type="function">
    <text evidence="1">Could be involved in insertion of integral membrane proteins into the membrane.</text>
</comment>
<protein>
    <recommendedName>
        <fullName evidence="1">Putative membrane protein insertion efficiency factor</fullName>
    </recommendedName>
</protein>
<evidence type="ECO:0000256" key="2">
    <source>
        <dbReference type="SAM" id="MobiDB-lite"/>
    </source>
</evidence>
<dbReference type="AlphaFoldDB" id="A0A8D4IWZ6"/>
<dbReference type="InterPro" id="IPR002696">
    <property type="entry name" value="Membr_insert_effic_factor_YidD"/>
</dbReference>
<evidence type="ECO:0000313" key="4">
    <source>
        <dbReference type="Proteomes" id="UP000955338"/>
    </source>
</evidence>
<dbReference type="RefSeq" id="WP_261919732.1">
    <property type="nucleotide sequence ID" value="NZ_CP022010.1"/>
</dbReference>
<name>A0A8D4IWZ6_9PAST</name>
<comment type="subcellular location">
    <subcellularLocation>
        <location evidence="1">Cell membrane</location>
        <topology evidence="1">Peripheral membrane protein</topology>
        <orientation evidence="1">Cytoplasmic side</orientation>
    </subcellularLocation>
</comment>
<evidence type="ECO:0000313" key="3">
    <source>
        <dbReference type="EMBL" id="QDJ14186.1"/>
    </source>
</evidence>
<dbReference type="Pfam" id="PF01809">
    <property type="entry name" value="YidD"/>
    <property type="match status" value="1"/>
</dbReference>
<feature type="region of interest" description="Disordered" evidence="2">
    <location>
        <begin position="70"/>
        <end position="90"/>
    </location>
</feature>
<dbReference type="NCBIfam" id="TIGR00278">
    <property type="entry name" value="membrane protein insertion efficiency factor YidD"/>
    <property type="match status" value="1"/>
</dbReference>
<dbReference type="HAMAP" id="MF_00386">
    <property type="entry name" value="UPF0161_YidD"/>
    <property type="match status" value="1"/>
</dbReference>